<dbReference type="AlphaFoldDB" id="A0A834WYH7"/>
<proteinExistence type="predicted"/>
<keyword evidence="2" id="KW-1185">Reference proteome</keyword>
<sequence>MASFQNLKTRGYEYPTQKSDTWLWDFPPKLSQEMFRIT</sequence>
<dbReference type="EMBL" id="JAAIUW010000004">
    <property type="protein sequence ID" value="KAF7834633.1"/>
    <property type="molecule type" value="Genomic_DNA"/>
</dbReference>
<accession>A0A834WYH7</accession>
<gene>
    <name evidence="1" type="ORF">G2W53_009492</name>
</gene>
<comment type="caution">
    <text evidence="1">The sequence shown here is derived from an EMBL/GenBank/DDBJ whole genome shotgun (WGS) entry which is preliminary data.</text>
</comment>
<dbReference type="Proteomes" id="UP000634136">
    <property type="component" value="Unassembled WGS sequence"/>
</dbReference>
<name>A0A834WYH7_9FABA</name>
<organism evidence="1 2">
    <name type="scientific">Senna tora</name>
    <dbReference type="NCBI Taxonomy" id="362788"/>
    <lineage>
        <taxon>Eukaryota</taxon>
        <taxon>Viridiplantae</taxon>
        <taxon>Streptophyta</taxon>
        <taxon>Embryophyta</taxon>
        <taxon>Tracheophyta</taxon>
        <taxon>Spermatophyta</taxon>
        <taxon>Magnoliopsida</taxon>
        <taxon>eudicotyledons</taxon>
        <taxon>Gunneridae</taxon>
        <taxon>Pentapetalae</taxon>
        <taxon>rosids</taxon>
        <taxon>fabids</taxon>
        <taxon>Fabales</taxon>
        <taxon>Fabaceae</taxon>
        <taxon>Caesalpinioideae</taxon>
        <taxon>Cassia clade</taxon>
        <taxon>Senna</taxon>
    </lineage>
</organism>
<protein>
    <submittedName>
        <fullName evidence="1">Uncharacterized protein</fullName>
    </submittedName>
</protein>
<evidence type="ECO:0000313" key="1">
    <source>
        <dbReference type="EMBL" id="KAF7834633.1"/>
    </source>
</evidence>
<reference evidence="1" key="1">
    <citation type="submission" date="2020-09" db="EMBL/GenBank/DDBJ databases">
        <title>Genome-Enabled Discovery of Anthraquinone Biosynthesis in Senna tora.</title>
        <authorList>
            <person name="Kang S.-H."/>
            <person name="Pandey R.P."/>
            <person name="Lee C.-M."/>
            <person name="Sim J.-S."/>
            <person name="Jeong J.-T."/>
            <person name="Choi B.-S."/>
            <person name="Jung M."/>
            <person name="Ginzburg D."/>
            <person name="Zhao K."/>
            <person name="Won S.Y."/>
            <person name="Oh T.-J."/>
            <person name="Yu Y."/>
            <person name="Kim N.-H."/>
            <person name="Lee O.R."/>
            <person name="Lee T.-H."/>
            <person name="Bashyal P."/>
            <person name="Kim T.-S."/>
            <person name="Lee W.-H."/>
            <person name="Kawkins C."/>
            <person name="Kim C.-K."/>
            <person name="Kim J.S."/>
            <person name="Ahn B.O."/>
            <person name="Rhee S.Y."/>
            <person name="Sohng J.K."/>
        </authorList>
    </citation>
    <scope>NUCLEOTIDE SEQUENCE</scope>
    <source>
        <tissue evidence="1">Leaf</tissue>
    </source>
</reference>
<evidence type="ECO:0000313" key="2">
    <source>
        <dbReference type="Proteomes" id="UP000634136"/>
    </source>
</evidence>